<dbReference type="InterPro" id="IPR049326">
    <property type="entry name" value="Rhodopsin_dom_fungi"/>
</dbReference>
<dbReference type="GO" id="GO:0016020">
    <property type="term" value="C:membrane"/>
    <property type="evidence" value="ECO:0007669"/>
    <property type="project" value="UniProtKB-SubCell"/>
</dbReference>
<feature type="transmembrane region" description="Helical" evidence="7">
    <location>
        <begin position="124"/>
        <end position="145"/>
    </location>
</feature>
<dbReference type="Proteomes" id="UP000664521">
    <property type="component" value="Unassembled WGS sequence"/>
</dbReference>
<evidence type="ECO:0000313" key="9">
    <source>
        <dbReference type="EMBL" id="CAF9907976.1"/>
    </source>
</evidence>
<name>A0A8H3EIV5_9LECA</name>
<gene>
    <name evidence="9" type="ORF">HETSPECPRED_007954</name>
</gene>
<comment type="caution">
    <text evidence="9">The sequence shown here is derived from an EMBL/GenBank/DDBJ whole genome shotgun (WGS) entry which is preliminary data.</text>
</comment>
<keyword evidence="3 7" id="KW-1133">Transmembrane helix</keyword>
<evidence type="ECO:0000256" key="1">
    <source>
        <dbReference type="ARBA" id="ARBA00004141"/>
    </source>
</evidence>
<evidence type="ECO:0000313" key="10">
    <source>
        <dbReference type="Proteomes" id="UP000664521"/>
    </source>
</evidence>
<evidence type="ECO:0000256" key="2">
    <source>
        <dbReference type="ARBA" id="ARBA00022692"/>
    </source>
</evidence>
<comment type="subcellular location">
    <subcellularLocation>
        <location evidence="1">Membrane</location>
        <topology evidence="1">Multi-pass membrane protein</topology>
    </subcellularLocation>
</comment>
<comment type="similarity">
    <text evidence="5">Belongs to the SAT4 family.</text>
</comment>
<dbReference type="AlphaFoldDB" id="A0A8H3EIV5"/>
<proteinExistence type="inferred from homology"/>
<keyword evidence="10" id="KW-1185">Reference proteome</keyword>
<dbReference type="InterPro" id="IPR052337">
    <property type="entry name" value="SAT4-like"/>
</dbReference>
<evidence type="ECO:0000256" key="5">
    <source>
        <dbReference type="ARBA" id="ARBA00038359"/>
    </source>
</evidence>
<accession>A0A8H3EIV5</accession>
<keyword evidence="2 7" id="KW-0812">Transmembrane</keyword>
<evidence type="ECO:0000256" key="6">
    <source>
        <dbReference type="SAM" id="MobiDB-lite"/>
    </source>
</evidence>
<protein>
    <recommendedName>
        <fullName evidence="8">Rhodopsin domain-containing protein</fullName>
    </recommendedName>
</protein>
<evidence type="ECO:0000256" key="4">
    <source>
        <dbReference type="ARBA" id="ARBA00023136"/>
    </source>
</evidence>
<evidence type="ECO:0000256" key="3">
    <source>
        <dbReference type="ARBA" id="ARBA00022989"/>
    </source>
</evidence>
<dbReference type="OrthoDB" id="444631at2759"/>
<sequence length="349" mass="38124">MTDLSQIPAGRPPAGTLPNFIDPVTLKAPVVALNVVFLALATVFVGLRLYTRKFLSRMLGWDDFVNHGLGKHVWDIRAISLTHDVAHVFDALGPTYGLVIFLVKLSVLLLFFHLFSVHQTMRNLIYLGIGFQAVCSAVKVGYDLAALVQCVDAADLQRSVCVNTWIITIFNGSVNVLTDIYILVLPIVMVLQLQLSPRRRIGVVSIFVVGFLAVIASLARLVLTASQGHSPDAFWNAAQTSICSCAEMNIGIICASMPAMPLFFRQHKLGLGSSFRYRFFPSSRPTPLSSSREKVDGEGQGSKSFKGISLNMTKPTLGFGEGAEEYVELGERVEGGEGKGSARARWEYV</sequence>
<evidence type="ECO:0000259" key="8">
    <source>
        <dbReference type="Pfam" id="PF20684"/>
    </source>
</evidence>
<dbReference type="PANTHER" id="PTHR33048:SF47">
    <property type="entry name" value="INTEGRAL MEMBRANE PROTEIN-RELATED"/>
    <property type="match status" value="1"/>
</dbReference>
<organism evidence="9 10">
    <name type="scientific">Heterodermia speciosa</name>
    <dbReference type="NCBI Taxonomy" id="116794"/>
    <lineage>
        <taxon>Eukaryota</taxon>
        <taxon>Fungi</taxon>
        <taxon>Dikarya</taxon>
        <taxon>Ascomycota</taxon>
        <taxon>Pezizomycotina</taxon>
        <taxon>Lecanoromycetes</taxon>
        <taxon>OSLEUM clade</taxon>
        <taxon>Lecanoromycetidae</taxon>
        <taxon>Caliciales</taxon>
        <taxon>Physciaceae</taxon>
        <taxon>Heterodermia</taxon>
    </lineage>
</organism>
<feature type="domain" description="Rhodopsin" evidence="8">
    <location>
        <begin position="65"/>
        <end position="263"/>
    </location>
</feature>
<feature type="transmembrane region" description="Helical" evidence="7">
    <location>
        <begin position="165"/>
        <end position="191"/>
    </location>
</feature>
<feature type="transmembrane region" description="Helical" evidence="7">
    <location>
        <begin position="203"/>
        <end position="223"/>
    </location>
</feature>
<reference evidence="9" key="1">
    <citation type="submission" date="2021-03" db="EMBL/GenBank/DDBJ databases">
        <authorList>
            <person name="Tagirdzhanova G."/>
        </authorList>
    </citation>
    <scope>NUCLEOTIDE SEQUENCE</scope>
</reference>
<dbReference type="Pfam" id="PF20684">
    <property type="entry name" value="Fung_rhodopsin"/>
    <property type="match status" value="1"/>
</dbReference>
<feature type="region of interest" description="Disordered" evidence="6">
    <location>
        <begin position="283"/>
        <end position="304"/>
    </location>
</feature>
<dbReference type="EMBL" id="CAJPDS010000006">
    <property type="protein sequence ID" value="CAF9907976.1"/>
    <property type="molecule type" value="Genomic_DNA"/>
</dbReference>
<keyword evidence="4 7" id="KW-0472">Membrane</keyword>
<dbReference type="PANTHER" id="PTHR33048">
    <property type="entry name" value="PTH11-LIKE INTEGRAL MEMBRANE PROTEIN (AFU_ORTHOLOGUE AFUA_5G11245)"/>
    <property type="match status" value="1"/>
</dbReference>
<feature type="transmembrane region" description="Helical" evidence="7">
    <location>
        <begin position="30"/>
        <end position="50"/>
    </location>
</feature>
<evidence type="ECO:0000256" key="7">
    <source>
        <dbReference type="SAM" id="Phobius"/>
    </source>
</evidence>
<feature type="transmembrane region" description="Helical" evidence="7">
    <location>
        <begin position="96"/>
        <end position="117"/>
    </location>
</feature>